<proteinExistence type="predicted"/>
<gene>
    <name evidence="1" type="ORF">MRB53_026606</name>
</gene>
<accession>A0ACC2LII2</accession>
<evidence type="ECO:0000313" key="1">
    <source>
        <dbReference type="EMBL" id="KAJ8633270.1"/>
    </source>
</evidence>
<evidence type="ECO:0000313" key="2">
    <source>
        <dbReference type="Proteomes" id="UP001234297"/>
    </source>
</evidence>
<organism evidence="1 2">
    <name type="scientific">Persea americana</name>
    <name type="common">Avocado</name>
    <dbReference type="NCBI Taxonomy" id="3435"/>
    <lineage>
        <taxon>Eukaryota</taxon>
        <taxon>Viridiplantae</taxon>
        <taxon>Streptophyta</taxon>
        <taxon>Embryophyta</taxon>
        <taxon>Tracheophyta</taxon>
        <taxon>Spermatophyta</taxon>
        <taxon>Magnoliopsida</taxon>
        <taxon>Magnoliidae</taxon>
        <taxon>Laurales</taxon>
        <taxon>Lauraceae</taxon>
        <taxon>Persea</taxon>
    </lineage>
</organism>
<comment type="caution">
    <text evidence="1">The sequence shown here is derived from an EMBL/GenBank/DDBJ whole genome shotgun (WGS) entry which is preliminary data.</text>
</comment>
<dbReference type="EMBL" id="CM056816">
    <property type="protein sequence ID" value="KAJ8633270.1"/>
    <property type="molecule type" value="Genomic_DNA"/>
</dbReference>
<name>A0ACC2LII2_PERAE</name>
<reference evidence="1 2" key="1">
    <citation type="journal article" date="2022" name="Hortic Res">
        <title>A haplotype resolved chromosomal level avocado genome allows analysis of novel avocado genes.</title>
        <authorList>
            <person name="Nath O."/>
            <person name="Fletcher S.J."/>
            <person name="Hayward A."/>
            <person name="Shaw L.M."/>
            <person name="Masouleh A.K."/>
            <person name="Furtado A."/>
            <person name="Henry R.J."/>
            <person name="Mitter N."/>
        </authorList>
    </citation>
    <scope>NUCLEOTIDE SEQUENCE [LARGE SCALE GENOMIC DNA]</scope>
    <source>
        <strain evidence="2">cv. Hass</strain>
    </source>
</reference>
<sequence length="326" mass="36281">MRMELATGADIFQLLIQSVTKSTCLATAGAAALYVARFLFRWADAHTFRNLIQKHTGATYDTDPLFSGQFSASGSDFPMSSSAVSEEEKAFALTKIAISNSRYVVEDSILDLYCTRLPESLNIAGLGCTSGSNTLLVIKEIIDAIYERCRQIRRGVLELRVYLNDLLGNDFNSVFRSVPVFCDTLKKEKDLPPGTCFIAGVPSSFYGRLFPRNFLDFVHSSYSVHWLSQVPQGLQSEMGIALNKGNIYMAKSSPLAIFKAYLKQFQIDFSLFLNLHSEEMTCGRRTVLTLMGRKGEEPSSGDCCHLWKLLAQALDGMVSQIIQLIR</sequence>
<protein>
    <submittedName>
        <fullName evidence="1">Uncharacterized protein</fullName>
    </submittedName>
</protein>
<keyword evidence="2" id="KW-1185">Reference proteome</keyword>
<dbReference type="Proteomes" id="UP001234297">
    <property type="component" value="Chromosome 8"/>
</dbReference>